<name>A0A1N7M6B1_9RHOB</name>
<organism evidence="8 9">
    <name type="scientific">Rhodobacter aestuarii</name>
    <dbReference type="NCBI Taxonomy" id="453582"/>
    <lineage>
        <taxon>Bacteria</taxon>
        <taxon>Pseudomonadati</taxon>
        <taxon>Pseudomonadota</taxon>
        <taxon>Alphaproteobacteria</taxon>
        <taxon>Rhodobacterales</taxon>
        <taxon>Rhodobacter group</taxon>
        <taxon>Rhodobacter</taxon>
    </lineage>
</organism>
<dbReference type="GO" id="GO:0102559">
    <property type="term" value="F:peptide chain release factor N(5)-glutamine methyltransferase activity"/>
    <property type="evidence" value="ECO:0007669"/>
    <property type="project" value="UniProtKB-EC"/>
</dbReference>
<dbReference type="InterPro" id="IPR019874">
    <property type="entry name" value="RF_methyltr_PrmC"/>
</dbReference>
<keyword evidence="9" id="KW-1185">Reference proteome</keyword>
<keyword evidence="1 5" id="KW-0489">Methyltransferase</keyword>
<comment type="function">
    <text evidence="5">Methylates the class 1 translation termination release factors RF1/PrfA and RF2/PrfB on the glutamine residue of the universally conserved GGQ motif.</text>
</comment>
<protein>
    <recommendedName>
        <fullName evidence="5">Release factor glutamine methyltransferase</fullName>
        <shortName evidence="5">RF MTase</shortName>
        <ecNumber evidence="5">2.1.1.297</ecNumber>
    </recommendedName>
    <alternativeName>
        <fullName evidence="5">N5-glutamine methyltransferase PrmC</fullName>
    </alternativeName>
    <alternativeName>
        <fullName evidence="5">Protein-(glutamine-N5) MTase PrmC</fullName>
    </alternativeName>
    <alternativeName>
        <fullName evidence="5">Protein-glutamine N-methyltransferase PrmC</fullName>
    </alternativeName>
</protein>
<dbReference type="PROSITE" id="PS00092">
    <property type="entry name" value="N6_MTASE"/>
    <property type="match status" value="1"/>
</dbReference>
<dbReference type="InterPro" id="IPR007848">
    <property type="entry name" value="Small_mtfrase_dom"/>
</dbReference>
<comment type="similarity">
    <text evidence="5">Belongs to the protein N5-glutamine methyltransferase family. PrmC subfamily.</text>
</comment>
<evidence type="ECO:0000256" key="4">
    <source>
        <dbReference type="ARBA" id="ARBA00048391"/>
    </source>
</evidence>
<dbReference type="InterPro" id="IPR040758">
    <property type="entry name" value="PrmC_N"/>
</dbReference>
<feature type="domain" description="Release factor glutamine methyltransferase N-terminal" evidence="7">
    <location>
        <begin position="6"/>
        <end position="75"/>
    </location>
</feature>
<dbReference type="GO" id="GO:0032259">
    <property type="term" value="P:methylation"/>
    <property type="evidence" value="ECO:0007669"/>
    <property type="project" value="UniProtKB-KW"/>
</dbReference>
<evidence type="ECO:0000256" key="3">
    <source>
        <dbReference type="ARBA" id="ARBA00022691"/>
    </source>
</evidence>
<dbReference type="STRING" id="453582.SAMN05421580_105140"/>
<dbReference type="PANTHER" id="PTHR18895">
    <property type="entry name" value="HEMK METHYLTRANSFERASE"/>
    <property type="match status" value="1"/>
</dbReference>
<dbReference type="EC" id="2.1.1.297" evidence="5"/>
<gene>
    <name evidence="5" type="primary">prmC</name>
    <name evidence="8" type="ORF">SAMN05421580_105140</name>
</gene>
<dbReference type="InterPro" id="IPR029063">
    <property type="entry name" value="SAM-dependent_MTases_sf"/>
</dbReference>
<feature type="domain" description="Methyltransferase small" evidence="6">
    <location>
        <begin position="96"/>
        <end position="193"/>
    </location>
</feature>
<proteinExistence type="inferred from homology"/>
<dbReference type="Pfam" id="PF17827">
    <property type="entry name" value="PrmC_N"/>
    <property type="match status" value="1"/>
</dbReference>
<reference evidence="9" key="1">
    <citation type="submission" date="2017-01" db="EMBL/GenBank/DDBJ databases">
        <authorList>
            <person name="Varghese N."/>
            <person name="Submissions S."/>
        </authorList>
    </citation>
    <scope>NUCLEOTIDE SEQUENCE [LARGE SCALE GENOMIC DNA]</scope>
    <source>
        <strain evidence="9">DSM 19945</strain>
    </source>
</reference>
<evidence type="ECO:0000313" key="9">
    <source>
        <dbReference type="Proteomes" id="UP000186221"/>
    </source>
</evidence>
<dbReference type="NCBIfam" id="TIGR03534">
    <property type="entry name" value="RF_mod_PrmC"/>
    <property type="match status" value="1"/>
</dbReference>
<dbReference type="EMBL" id="FTOG01000005">
    <property type="protein sequence ID" value="SIS81563.1"/>
    <property type="molecule type" value="Genomic_DNA"/>
</dbReference>
<keyword evidence="3 5" id="KW-0949">S-adenosyl-L-methionine</keyword>
<dbReference type="NCBIfam" id="TIGR00536">
    <property type="entry name" value="hemK_fam"/>
    <property type="match status" value="1"/>
</dbReference>
<accession>A0A1N7M6B1</accession>
<feature type="binding site" evidence="5">
    <location>
        <position position="182"/>
    </location>
    <ligand>
        <name>S-adenosyl-L-methionine</name>
        <dbReference type="ChEBI" id="CHEBI:59789"/>
    </ligand>
</feature>
<dbReference type="Gene3D" id="3.40.50.150">
    <property type="entry name" value="Vaccinia Virus protein VP39"/>
    <property type="match status" value="1"/>
</dbReference>
<dbReference type="Proteomes" id="UP000186221">
    <property type="component" value="Unassembled WGS sequence"/>
</dbReference>
<dbReference type="SUPFAM" id="SSF53335">
    <property type="entry name" value="S-adenosyl-L-methionine-dependent methyltransferases"/>
    <property type="match status" value="1"/>
</dbReference>
<dbReference type="PANTHER" id="PTHR18895:SF74">
    <property type="entry name" value="MTRF1L RELEASE FACTOR GLUTAMINE METHYLTRANSFERASE"/>
    <property type="match status" value="1"/>
</dbReference>
<dbReference type="GO" id="GO:0003676">
    <property type="term" value="F:nucleic acid binding"/>
    <property type="evidence" value="ECO:0007669"/>
    <property type="project" value="InterPro"/>
</dbReference>
<dbReference type="InterPro" id="IPR002052">
    <property type="entry name" value="DNA_methylase_N6_adenine_CS"/>
</dbReference>
<feature type="binding site" evidence="5">
    <location>
        <position position="139"/>
    </location>
    <ligand>
        <name>S-adenosyl-L-methionine</name>
        <dbReference type="ChEBI" id="CHEBI:59789"/>
    </ligand>
</feature>
<feature type="binding site" evidence="5">
    <location>
        <begin position="182"/>
        <end position="185"/>
    </location>
    <ligand>
        <name>substrate</name>
    </ligand>
</feature>
<evidence type="ECO:0000313" key="8">
    <source>
        <dbReference type="EMBL" id="SIS81563.1"/>
    </source>
</evidence>
<evidence type="ECO:0000256" key="5">
    <source>
        <dbReference type="HAMAP-Rule" id="MF_02126"/>
    </source>
</evidence>
<evidence type="ECO:0000256" key="1">
    <source>
        <dbReference type="ARBA" id="ARBA00022603"/>
    </source>
</evidence>
<evidence type="ECO:0000259" key="7">
    <source>
        <dbReference type="Pfam" id="PF17827"/>
    </source>
</evidence>
<dbReference type="InterPro" id="IPR050320">
    <property type="entry name" value="N5-glutamine_MTase"/>
</dbReference>
<dbReference type="Gene3D" id="1.10.8.10">
    <property type="entry name" value="DNA helicase RuvA subunit, C-terminal domain"/>
    <property type="match status" value="1"/>
</dbReference>
<dbReference type="Pfam" id="PF05175">
    <property type="entry name" value="MTS"/>
    <property type="match status" value="1"/>
</dbReference>
<feature type="binding site" evidence="5">
    <location>
        <begin position="116"/>
        <end position="120"/>
    </location>
    <ligand>
        <name>S-adenosyl-L-methionine</name>
        <dbReference type="ChEBI" id="CHEBI:59789"/>
    </ligand>
</feature>
<dbReference type="CDD" id="cd02440">
    <property type="entry name" value="AdoMet_MTases"/>
    <property type="match status" value="1"/>
</dbReference>
<evidence type="ECO:0000259" key="6">
    <source>
        <dbReference type="Pfam" id="PF05175"/>
    </source>
</evidence>
<comment type="catalytic activity">
    <reaction evidence="4 5">
        <text>L-glutaminyl-[peptide chain release factor] + S-adenosyl-L-methionine = N(5)-methyl-L-glutaminyl-[peptide chain release factor] + S-adenosyl-L-homocysteine + H(+)</text>
        <dbReference type="Rhea" id="RHEA:42896"/>
        <dbReference type="Rhea" id="RHEA-COMP:10271"/>
        <dbReference type="Rhea" id="RHEA-COMP:10272"/>
        <dbReference type="ChEBI" id="CHEBI:15378"/>
        <dbReference type="ChEBI" id="CHEBI:30011"/>
        <dbReference type="ChEBI" id="CHEBI:57856"/>
        <dbReference type="ChEBI" id="CHEBI:59789"/>
        <dbReference type="ChEBI" id="CHEBI:61891"/>
        <dbReference type="EC" id="2.1.1.297"/>
    </reaction>
</comment>
<keyword evidence="2 5" id="KW-0808">Transferase</keyword>
<evidence type="ECO:0000256" key="2">
    <source>
        <dbReference type="ARBA" id="ARBA00022679"/>
    </source>
</evidence>
<dbReference type="InterPro" id="IPR004556">
    <property type="entry name" value="HemK-like"/>
</dbReference>
<feature type="binding site" evidence="5">
    <location>
        <position position="168"/>
    </location>
    <ligand>
        <name>S-adenosyl-L-methionine</name>
        <dbReference type="ChEBI" id="CHEBI:59789"/>
    </ligand>
</feature>
<dbReference type="AlphaFoldDB" id="A0A1N7M6B1"/>
<dbReference type="RefSeq" id="WP_076484650.1">
    <property type="nucleotide sequence ID" value="NZ_FTOG01000005.1"/>
</dbReference>
<sequence>MMVQIALMLGTRQLEGAGIEGASTDARRLLAHAMAVPAERLYLSVHQELPEETHKEYLKYLAMREARQPVAQITGHRAFWKHEFRVTRDTLDPRPETELLVEVALEEPFARVLDLGTGTGCVLLSLLADRPEAKGVGTDISEAALTVAKENAARLSLTDRAAFVHGDWFHGVEGRFDLIVSNPPYITEEEMTHLAPEVRDWEPHQALTPGGDGLGAYRAIAFGAFARLNPGGRLALEIGPTQAAAVSAMLTAQGFEVREVRPDLGYRDRVVLAHRP</sequence>
<dbReference type="HAMAP" id="MF_02126">
    <property type="entry name" value="RF_methyltr_PrmC"/>
    <property type="match status" value="1"/>
</dbReference>